<feature type="domain" description="Response regulatory" evidence="3">
    <location>
        <begin position="60"/>
        <end position="189"/>
    </location>
</feature>
<keyword evidence="5" id="KW-1185">Reference proteome</keyword>
<evidence type="ECO:0000313" key="5">
    <source>
        <dbReference type="Proteomes" id="UP000273500"/>
    </source>
</evidence>
<evidence type="ECO:0000313" key="4">
    <source>
        <dbReference type="EMBL" id="RSK48549.1"/>
    </source>
</evidence>
<feature type="signal peptide" evidence="2">
    <location>
        <begin position="1"/>
        <end position="24"/>
    </location>
</feature>
<accession>A0A3R9MU68</accession>
<dbReference type="Gene3D" id="3.40.50.2300">
    <property type="match status" value="1"/>
</dbReference>
<dbReference type="EMBL" id="RWIT01000005">
    <property type="protein sequence ID" value="RSK48549.1"/>
    <property type="molecule type" value="Genomic_DNA"/>
</dbReference>
<dbReference type="InterPro" id="IPR001789">
    <property type="entry name" value="Sig_transdc_resp-reg_receiver"/>
</dbReference>
<dbReference type="Pfam" id="PF00072">
    <property type="entry name" value="Response_reg"/>
    <property type="match status" value="1"/>
</dbReference>
<keyword evidence="1" id="KW-0597">Phosphoprotein</keyword>
<evidence type="ECO:0000259" key="3">
    <source>
        <dbReference type="PROSITE" id="PS50110"/>
    </source>
</evidence>
<dbReference type="SMART" id="SM00448">
    <property type="entry name" value="REC"/>
    <property type="match status" value="1"/>
</dbReference>
<dbReference type="InterPro" id="IPR011006">
    <property type="entry name" value="CheY-like_superfamily"/>
</dbReference>
<sequence>MPKSTSRKVIRWSLFCLTTVPATSAKFTTTTGCGNRAGCKPRCRVSCFILFLLMTKKLRNVVLVDDNETTSFLNNRLLNRLEVAEQIHTFSKAEQAYQELWGGPNGEQPAAEAPDLVFVDLKMPGMDGFEFLKLFSSLPESVREKTVMAVLTTSMHAADTARVAQYEGVEYLAKPLTEEKMEKLLKKRF</sequence>
<dbReference type="SUPFAM" id="SSF52172">
    <property type="entry name" value="CheY-like"/>
    <property type="match status" value="1"/>
</dbReference>
<reference evidence="4 5" key="1">
    <citation type="submission" date="2018-12" db="EMBL/GenBank/DDBJ databases">
        <authorList>
            <person name="Feng G."/>
            <person name="Zhu H."/>
        </authorList>
    </citation>
    <scope>NUCLEOTIDE SEQUENCE [LARGE SCALE GENOMIC DNA]</scope>
    <source>
        <strain evidence="4 5">KCTC 12533</strain>
    </source>
</reference>
<gene>
    <name evidence="4" type="ORF">EI291_12600</name>
</gene>
<protein>
    <submittedName>
        <fullName evidence="4">Response regulator</fullName>
    </submittedName>
</protein>
<name>A0A3R9MU68_9BACT</name>
<feature type="modified residue" description="4-aspartylphosphate" evidence="1">
    <location>
        <position position="120"/>
    </location>
</feature>
<dbReference type="PROSITE" id="PS50110">
    <property type="entry name" value="RESPONSE_REGULATORY"/>
    <property type="match status" value="1"/>
</dbReference>
<dbReference type="PANTHER" id="PTHR44520:SF2">
    <property type="entry name" value="RESPONSE REGULATOR RCP1"/>
    <property type="match status" value="1"/>
</dbReference>
<dbReference type="PANTHER" id="PTHR44520">
    <property type="entry name" value="RESPONSE REGULATOR RCP1-RELATED"/>
    <property type="match status" value="1"/>
</dbReference>
<dbReference type="AlphaFoldDB" id="A0A3R9MU68"/>
<dbReference type="InterPro" id="IPR052893">
    <property type="entry name" value="TCS_response_regulator"/>
</dbReference>
<keyword evidence="2" id="KW-0732">Signal</keyword>
<comment type="caution">
    <text evidence="4">The sequence shown here is derived from an EMBL/GenBank/DDBJ whole genome shotgun (WGS) entry which is preliminary data.</text>
</comment>
<evidence type="ECO:0000256" key="2">
    <source>
        <dbReference type="SAM" id="SignalP"/>
    </source>
</evidence>
<feature type="chain" id="PRO_5018561844" evidence="2">
    <location>
        <begin position="25"/>
        <end position="189"/>
    </location>
</feature>
<proteinExistence type="predicted"/>
<dbReference type="GO" id="GO:0000160">
    <property type="term" value="P:phosphorelay signal transduction system"/>
    <property type="evidence" value="ECO:0007669"/>
    <property type="project" value="InterPro"/>
</dbReference>
<evidence type="ECO:0000256" key="1">
    <source>
        <dbReference type="PROSITE-ProRule" id="PRU00169"/>
    </source>
</evidence>
<dbReference type="Proteomes" id="UP000273500">
    <property type="component" value="Unassembled WGS sequence"/>
</dbReference>
<dbReference type="OrthoDB" id="1524091at2"/>
<organism evidence="4 5">
    <name type="scientific">Hymenobacter rigui</name>
    <dbReference type="NCBI Taxonomy" id="334424"/>
    <lineage>
        <taxon>Bacteria</taxon>
        <taxon>Pseudomonadati</taxon>
        <taxon>Bacteroidota</taxon>
        <taxon>Cytophagia</taxon>
        <taxon>Cytophagales</taxon>
        <taxon>Hymenobacteraceae</taxon>
        <taxon>Hymenobacter</taxon>
    </lineage>
</organism>